<reference evidence="1 2" key="1">
    <citation type="submission" date="2024-11" db="EMBL/GenBank/DDBJ databases">
        <title>Adaptive evolution of stress response genes in parasites aligns with host niche diversity.</title>
        <authorList>
            <person name="Hahn C."/>
            <person name="Resl P."/>
        </authorList>
    </citation>
    <scope>NUCLEOTIDE SEQUENCE [LARGE SCALE GENOMIC DNA]</scope>
    <source>
        <strain evidence="1">EGGRZ-B1_66</strain>
        <tissue evidence="1">Body</tissue>
    </source>
</reference>
<comment type="caution">
    <text evidence="1">The sequence shown here is derived from an EMBL/GenBank/DDBJ whole genome shotgun (WGS) entry which is preliminary data.</text>
</comment>
<proteinExistence type="predicted"/>
<evidence type="ECO:0000313" key="2">
    <source>
        <dbReference type="Proteomes" id="UP001626550"/>
    </source>
</evidence>
<evidence type="ECO:0000313" key="1">
    <source>
        <dbReference type="EMBL" id="KAL3310294.1"/>
    </source>
</evidence>
<feature type="non-terminal residue" evidence="1">
    <location>
        <position position="561"/>
    </location>
</feature>
<name>A0ABD2PSI6_9PLAT</name>
<sequence>MKSSEIRTMLELTYSALARSQAPAHFPDPSNCVYKFVPYHIHKTKAFQMSMLVRSNNVLAKENAVLAVGVRSDSIKYQIFALTLQWNQNNGFFLFQWSEGEKIKSQKLNIRGDIQHENTIYRIRVYQIAGKTRLHLLESHWDSTPKGNEVVIESKDIDASDQILVDGLTQIWLGGVSPTNDFSSKPLMKKLVAMDNFKGHILLFNINGHPISYMDSFTASDDCKPNEKLLIDFKNIDYNYGNGVWFERNLLDPNITPPAGGNSQEGLRMDFVGGNDYIRFKSGDYSFDLNKPMKVIPFADAKSVDMMYFTFYDFDEDYGVSGIYEGSQEKLKTYKWWGNLNPNKTPVDKEKVTVKIKDNQLARNFELTEALTLGDNAVLYFGGVPESQVEMRQAMIKQGITTKHLRGSIVLVMTNFHEAIEQWNKPDENYSGKQYCVYFQKGSTALQLDAERLNEEKLWPPLKYGISFTVTYNPVVNGVINLLQMKLDTAYWFRVYIDDKNQLNVLLPNSDGDTVKTKPITKDIFAENSQYDLLNKIREKEMRFTKSNAPYVEASVHILFD</sequence>
<accession>A0ABD2PSI6</accession>
<dbReference type="EMBL" id="JBJKFK010003079">
    <property type="protein sequence ID" value="KAL3310294.1"/>
    <property type="molecule type" value="Genomic_DNA"/>
</dbReference>
<organism evidence="1 2">
    <name type="scientific">Cichlidogyrus casuarinus</name>
    <dbReference type="NCBI Taxonomy" id="1844966"/>
    <lineage>
        <taxon>Eukaryota</taxon>
        <taxon>Metazoa</taxon>
        <taxon>Spiralia</taxon>
        <taxon>Lophotrochozoa</taxon>
        <taxon>Platyhelminthes</taxon>
        <taxon>Monogenea</taxon>
        <taxon>Monopisthocotylea</taxon>
        <taxon>Dactylogyridea</taxon>
        <taxon>Ancyrocephalidae</taxon>
        <taxon>Cichlidogyrus</taxon>
    </lineage>
</organism>
<dbReference type="Proteomes" id="UP001626550">
    <property type="component" value="Unassembled WGS sequence"/>
</dbReference>
<gene>
    <name evidence="1" type="ORF">Ciccas_011142</name>
</gene>
<dbReference type="AlphaFoldDB" id="A0ABD2PSI6"/>
<keyword evidence="2" id="KW-1185">Reference proteome</keyword>
<protein>
    <submittedName>
        <fullName evidence="1">Uncharacterized protein</fullName>
    </submittedName>
</protein>